<dbReference type="Proteomes" id="UP000516105">
    <property type="component" value="Chromosome"/>
</dbReference>
<evidence type="ECO:0000313" key="2">
    <source>
        <dbReference type="Proteomes" id="UP000516105"/>
    </source>
</evidence>
<proteinExistence type="predicted"/>
<dbReference type="Pfam" id="PF12276">
    <property type="entry name" value="DUF3617"/>
    <property type="match status" value="1"/>
</dbReference>
<reference evidence="1 2" key="1">
    <citation type="submission" date="2020-08" db="EMBL/GenBank/DDBJ databases">
        <title>Genome sequence of Sphingomonas sediminicola KACC 15039T.</title>
        <authorList>
            <person name="Hyun D.-W."/>
            <person name="Bae J.-W."/>
        </authorList>
    </citation>
    <scope>NUCLEOTIDE SEQUENCE [LARGE SCALE GENOMIC DNA]</scope>
    <source>
        <strain evidence="1 2">KACC 15039</strain>
    </source>
</reference>
<dbReference type="EMBL" id="CP060782">
    <property type="protein sequence ID" value="QNP45234.1"/>
    <property type="molecule type" value="Genomic_DNA"/>
</dbReference>
<dbReference type="RefSeq" id="WP_187708190.1">
    <property type="nucleotide sequence ID" value="NZ_CP060782.1"/>
</dbReference>
<keyword evidence="2" id="KW-1185">Reference proteome</keyword>
<sequence>MRPFILASFACLAACGSGDTVEMTNASAGDVAKEMGKSDVAFVSPGKWQQTASLLEMDVPGMPPQVAEAMKKAVGTSQVHETCLTEEQAKRPKEDFFTGAEKNCRYEHFKWGGGKVDMKIVCTEPQATKTMEMTGTYEPNSYQMAMAMSGQGAQPGQTMNMKMRVDAKRIGECDGRES</sequence>
<organism evidence="1 2">
    <name type="scientific">Sphingomonas sediminicola</name>
    <dbReference type="NCBI Taxonomy" id="386874"/>
    <lineage>
        <taxon>Bacteria</taxon>
        <taxon>Pseudomonadati</taxon>
        <taxon>Pseudomonadota</taxon>
        <taxon>Alphaproteobacteria</taxon>
        <taxon>Sphingomonadales</taxon>
        <taxon>Sphingomonadaceae</taxon>
        <taxon>Sphingomonas</taxon>
    </lineage>
</organism>
<gene>
    <name evidence="1" type="ORF">H9L14_11375</name>
</gene>
<protein>
    <submittedName>
        <fullName evidence="1">DUF3617 domain-containing protein</fullName>
    </submittedName>
</protein>
<evidence type="ECO:0000313" key="1">
    <source>
        <dbReference type="EMBL" id="QNP45234.1"/>
    </source>
</evidence>
<dbReference type="InterPro" id="IPR022061">
    <property type="entry name" value="DUF3617"/>
</dbReference>
<accession>A0ABX6T6Q6</accession>
<name>A0ABX6T6Q6_9SPHN</name>